<reference evidence="3 4" key="1">
    <citation type="submission" date="2020-08" db="EMBL/GenBank/DDBJ databases">
        <title>Genomic Encyclopedia of Type Strains, Phase IV (KMG-IV): sequencing the most valuable type-strain genomes for metagenomic binning, comparative biology and taxonomic classification.</title>
        <authorList>
            <person name="Goeker M."/>
        </authorList>
    </citation>
    <scope>NUCLEOTIDE SEQUENCE [LARGE SCALE GENOMIC DNA]</scope>
    <source>
        <strain evidence="3 4">DSM 102850</strain>
    </source>
</reference>
<keyword evidence="2" id="KW-0812">Transmembrane</keyword>
<gene>
    <name evidence="3" type="ORF">GGQ59_001022</name>
</gene>
<protein>
    <submittedName>
        <fullName evidence="3">Multicomponent Na+:H+ antiporter subunit G</fullName>
    </submittedName>
</protein>
<evidence type="ECO:0000313" key="3">
    <source>
        <dbReference type="EMBL" id="MBB4658522.1"/>
    </source>
</evidence>
<keyword evidence="2" id="KW-0472">Membrane</keyword>
<dbReference type="RefSeq" id="WP_183816415.1">
    <property type="nucleotide sequence ID" value="NZ_JACHOB010000001.1"/>
</dbReference>
<keyword evidence="4" id="KW-1185">Reference proteome</keyword>
<dbReference type="AlphaFoldDB" id="A0A840I2J8"/>
<accession>A0A840I2J8</accession>
<proteinExistence type="predicted"/>
<evidence type="ECO:0000313" key="4">
    <source>
        <dbReference type="Proteomes" id="UP000563524"/>
    </source>
</evidence>
<comment type="caution">
    <text evidence="3">The sequence shown here is derived from an EMBL/GenBank/DDBJ whole genome shotgun (WGS) entry which is preliminary data.</text>
</comment>
<evidence type="ECO:0000256" key="1">
    <source>
        <dbReference type="SAM" id="MobiDB-lite"/>
    </source>
</evidence>
<dbReference type="Pfam" id="PF03334">
    <property type="entry name" value="PhaG_MnhG_YufB"/>
    <property type="match status" value="1"/>
</dbReference>
<dbReference type="EMBL" id="JACHOB010000001">
    <property type="protein sequence ID" value="MBB4658522.1"/>
    <property type="molecule type" value="Genomic_DNA"/>
</dbReference>
<dbReference type="GO" id="GO:0015385">
    <property type="term" value="F:sodium:proton antiporter activity"/>
    <property type="evidence" value="ECO:0007669"/>
    <property type="project" value="TreeGrafter"/>
</dbReference>
<dbReference type="PANTHER" id="PTHR34703:SF1">
    <property type="entry name" value="ANTIPORTER SUBUNIT MNHG2-RELATED"/>
    <property type="match status" value="1"/>
</dbReference>
<organism evidence="3 4">
    <name type="scientific">Parvularcula dongshanensis</name>
    <dbReference type="NCBI Taxonomy" id="1173995"/>
    <lineage>
        <taxon>Bacteria</taxon>
        <taxon>Pseudomonadati</taxon>
        <taxon>Pseudomonadota</taxon>
        <taxon>Alphaproteobacteria</taxon>
        <taxon>Parvularculales</taxon>
        <taxon>Parvularculaceae</taxon>
        <taxon>Parvularcula</taxon>
    </lineage>
</organism>
<feature type="transmembrane region" description="Helical" evidence="2">
    <location>
        <begin position="12"/>
        <end position="31"/>
    </location>
</feature>
<name>A0A840I2J8_9PROT</name>
<evidence type="ECO:0000256" key="2">
    <source>
        <dbReference type="SAM" id="Phobius"/>
    </source>
</evidence>
<feature type="region of interest" description="Disordered" evidence="1">
    <location>
        <begin position="103"/>
        <end position="126"/>
    </location>
</feature>
<sequence length="126" mass="13266">MIDVILDVLSRGLFLLGGLLVFAGALGVLRFPDFYTRMHAAGVTDTMGADLVLLAMALQADDLITIVKLFFIFVFLVLTSPVSTHAAAHAAFVGGLRPLTGADLTPAEEGEGPRPVRAARRTEGAS</sequence>
<dbReference type="InterPro" id="IPR005133">
    <property type="entry name" value="PhaG_MnhG_YufB"/>
</dbReference>
<feature type="transmembrane region" description="Helical" evidence="2">
    <location>
        <begin position="51"/>
        <end position="78"/>
    </location>
</feature>
<dbReference type="PANTHER" id="PTHR34703">
    <property type="entry name" value="ANTIPORTER SUBUNIT MNHG2-RELATED"/>
    <property type="match status" value="1"/>
</dbReference>
<dbReference type="Proteomes" id="UP000563524">
    <property type="component" value="Unassembled WGS sequence"/>
</dbReference>
<keyword evidence="2" id="KW-1133">Transmembrane helix</keyword>
<dbReference type="NCBIfam" id="TIGR01300">
    <property type="entry name" value="CPA3_mnhG_phaG"/>
    <property type="match status" value="1"/>
</dbReference>